<dbReference type="Gene3D" id="1.25.10.10">
    <property type="entry name" value="Leucine-rich Repeat Variant"/>
    <property type="match status" value="1"/>
</dbReference>
<proteinExistence type="predicted"/>
<dbReference type="SUPFAM" id="SSF48371">
    <property type="entry name" value="ARM repeat"/>
    <property type="match status" value="1"/>
</dbReference>
<dbReference type="AlphaFoldDB" id="A0A3M7P9E8"/>
<keyword evidence="2" id="KW-1185">Reference proteome</keyword>
<dbReference type="OrthoDB" id="63891at2759"/>
<sequence>MAPMITDSYYNDMDFGNSNTSKYLINTSNKPPLPSISYSMNDQQKIADPGYSFGFRRAYTEDAIIDILREIIKNISALREFSLTRLLNNSNLLNKQNIFKNFLKKRFTPSKNKPYCKICDLLEELIVQCLNDSSDHQILNIKNLDQFYSAFGHLLTNTISNEVQRLCVKFLQSYFKIIDKLKHRRKTDPKINEKFKQIDLKVSSVLIDYLILSSVSPKLQLKTFSIDLIYSYMRLTDDVNGKCFEKFIKIGIENPDPKMAKQFIDPTLGIFFTSEFQHSDYSSIIKSLTNKLPSPLLEQSALNCLNKLENLLKKDKFVGYINKLPLTNRNNYLDATNQIKSSIQFKNQSLVDSLDKEESMKFNLIPARILQKLSGEDELQRLKAINSLEQSVQELTDIKTSKTIRQALTSMMITAIERMSSPVLILEALLEKVRDRSAKTREDTLNLVIACVLRFPNDKFESLRKIFFLVSPLLCDIKRSVRHASLECLAIILNRLKQIVNFCLEENFFVFCIKADLLNQLHLKFSYENEKILFKK</sequence>
<reference evidence="1 2" key="1">
    <citation type="journal article" date="2018" name="Sci. Rep.">
        <title>Genomic signatures of local adaptation to the degree of environmental predictability in rotifers.</title>
        <authorList>
            <person name="Franch-Gras L."/>
            <person name="Hahn C."/>
            <person name="Garcia-Roger E.M."/>
            <person name="Carmona M.J."/>
            <person name="Serra M."/>
            <person name="Gomez A."/>
        </authorList>
    </citation>
    <scope>NUCLEOTIDE SEQUENCE [LARGE SCALE GENOMIC DNA]</scope>
    <source>
        <strain evidence="1">HYR1</strain>
    </source>
</reference>
<dbReference type="EMBL" id="REGN01012348">
    <property type="protein sequence ID" value="RMZ95711.1"/>
    <property type="molecule type" value="Genomic_DNA"/>
</dbReference>
<evidence type="ECO:0008006" key="3">
    <source>
        <dbReference type="Google" id="ProtNLM"/>
    </source>
</evidence>
<accession>A0A3M7P9E8</accession>
<dbReference type="InterPro" id="IPR011989">
    <property type="entry name" value="ARM-like"/>
</dbReference>
<gene>
    <name evidence="1" type="ORF">BpHYR1_050754</name>
</gene>
<protein>
    <recommendedName>
        <fullName evidence="3">TOG domain-containing protein</fullName>
    </recommendedName>
</protein>
<comment type="caution">
    <text evidence="1">The sequence shown here is derived from an EMBL/GenBank/DDBJ whole genome shotgun (WGS) entry which is preliminary data.</text>
</comment>
<organism evidence="1 2">
    <name type="scientific">Brachionus plicatilis</name>
    <name type="common">Marine rotifer</name>
    <name type="synonym">Brachionus muelleri</name>
    <dbReference type="NCBI Taxonomy" id="10195"/>
    <lineage>
        <taxon>Eukaryota</taxon>
        <taxon>Metazoa</taxon>
        <taxon>Spiralia</taxon>
        <taxon>Gnathifera</taxon>
        <taxon>Rotifera</taxon>
        <taxon>Eurotatoria</taxon>
        <taxon>Monogononta</taxon>
        <taxon>Pseudotrocha</taxon>
        <taxon>Ploima</taxon>
        <taxon>Brachionidae</taxon>
        <taxon>Brachionus</taxon>
    </lineage>
</organism>
<name>A0A3M7P9E8_BRAPC</name>
<dbReference type="Proteomes" id="UP000276133">
    <property type="component" value="Unassembled WGS sequence"/>
</dbReference>
<evidence type="ECO:0000313" key="1">
    <source>
        <dbReference type="EMBL" id="RMZ95711.1"/>
    </source>
</evidence>
<dbReference type="InterPro" id="IPR016024">
    <property type="entry name" value="ARM-type_fold"/>
</dbReference>
<evidence type="ECO:0000313" key="2">
    <source>
        <dbReference type="Proteomes" id="UP000276133"/>
    </source>
</evidence>